<dbReference type="PANTHER" id="PTHR18945">
    <property type="entry name" value="NEUROTRANSMITTER GATED ION CHANNEL"/>
    <property type="match status" value="1"/>
</dbReference>
<reference evidence="4" key="1">
    <citation type="submission" date="2025-08" db="UniProtKB">
        <authorList>
            <consortium name="RefSeq"/>
        </authorList>
    </citation>
    <scope>IDENTIFICATION</scope>
</reference>
<organism evidence="3 4">
    <name type="scientific">Galendromus occidentalis</name>
    <name type="common">western predatory mite</name>
    <dbReference type="NCBI Taxonomy" id="34638"/>
    <lineage>
        <taxon>Eukaryota</taxon>
        <taxon>Metazoa</taxon>
        <taxon>Ecdysozoa</taxon>
        <taxon>Arthropoda</taxon>
        <taxon>Chelicerata</taxon>
        <taxon>Arachnida</taxon>
        <taxon>Acari</taxon>
        <taxon>Parasitiformes</taxon>
        <taxon>Mesostigmata</taxon>
        <taxon>Gamasina</taxon>
        <taxon>Phytoseioidea</taxon>
        <taxon>Phytoseiidae</taxon>
        <taxon>Typhlodrominae</taxon>
        <taxon>Galendromus</taxon>
    </lineage>
</organism>
<keyword evidence="2" id="KW-1133">Transmembrane helix</keyword>
<dbReference type="InterPro" id="IPR038050">
    <property type="entry name" value="Neuro_actylchol_rec"/>
</dbReference>
<dbReference type="InterPro" id="IPR036734">
    <property type="entry name" value="Neur_chan_lig-bd_sf"/>
</dbReference>
<evidence type="ECO:0000313" key="4">
    <source>
        <dbReference type="RefSeq" id="XP_018494332.1"/>
    </source>
</evidence>
<dbReference type="InterPro" id="IPR036719">
    <property type="entry name" value="Neuro-gated_channel_TM_sf"/>
</dbReference>
<evidence type="ECO:0000313" key="3">
    <source>
        <dbReference type="Proteomes" id="UP000694867"/>
    </source>
</evidence>
<dbReference type="Gene3D" id="1.20.58.390">
    <property type="entry name" value="Neurotransmitter-gated ion-channel transmembrane domain"/>
    <property type="match status" value="1"/>
</dbReference>
<dbReference type="GO" id="GO:0005230">
    <property type="term" value="F:extracellular ligand-gated monoatomic ion channel activity"/>
    <property type="evidence" value="ECO:0007669"/>
    <property type="project" value="InterPro"/>
</dbReference>
<feature type="transmembrane region" description="Helical" evidence="2">
    <location>
        <begin position="282"/>
        <end position="310"/>
    </location>
</feature>
<feature type="transmembrane region" description="Helical" evidence="2">
    <location>
        <begin position="382"/>
        <end position="401"/>
    </location>
</feature>
<name>A0AAJ7P9U5_9ACAR</name>
<evidence type="ECO:0000256" key="2">
    <source>
        <dbReference type="SAM" id="Phobius"/>
    </source>
</evidence>
<proteinExistence type="predicted"/>
<keyword evidence="3" id="KW-1185">Reference proteome</keyword>
<feature type="transmembrane region" description="Helical" evidence="2">
    <location>
        <begin position="251"/>
        <end position="270"/>
    </location>
</feature>
<dbReference type="GeneID" id="108863994"/>
<sequence length="411" mass="46015">MGHFKVSADPIDPVNATNGTFRVNVSIHVHSISDLDNIRQKFQMDSTVSQYYFLTETAGSETYDYVLSRIPQSALNKSVSDGTWVVVPYPYIEDFWRPELLCMEASSLQLQSVIEKPVTLSMKLIDGALLMKLEQKKRLTIDCAACLKYYPMNACGCRVECFNLINPVDVFWQEREETYANSLWFTGATRLINNFVSLTFCDTRTKRSGRGLCFRVSFSPIVSSIVLSTLLPVVLLVVASIGTSFMSVNSVIERISVSSVLLQSILTLYIQSRLSIPPVPHITVIDVFLLVSAFIVILTILQSVAVRILVQRKALYDLSQLSEATPPLREKCNAAGGSGALRRKSKKSAITTPLVRTFFRYSLKRPPYPAAKFNRNASRALSSFYIIFVPLFWMSAVYVATLPRMPPKPTA</sequence>
<dbReference type="Gene3D" id="2.70.170.10">
    <property type="entry name" value="Neurotransmitter-gated ion-channel ligand-binding domain"/>
    <property type="match status" value="1"/>
</dbReference>
<comment type="subcellular location">
    <subcellularLocation>
        <location evidence="1">Membrane</location>
        <topology evidence="1">Multi-pass membrane protein</topology>
    </subcellularLocation>
</comment>
<feature type="transmembrane region" description="Helical" evidence="2">
    <location>
        <begin position="218"/>
        <end position="239"/>
    </location>
</feature>
<dbReference type="AlphaFoldDB" id="A0AAJ7P9U5"/>
<dbReference type="RefSeq" id="XP_018494332.1">
    <property type="nucleotide sequence ID" value="XM_018638816.1"/>
</dbReference>
<keyword evidence="2" id="KW-0472">Membrane</keyword>
<dbReference type="Proteomes" id="UP000694867">
    <property type="component" value="Unplaced"/>
</dbReference>
<dbReference type="KEGG" id="goe:108863994"/>
<protein>
    <submittedName>
        <fullName evidence="4">Gamma-aminobutyric acid receptor subunit beta-4-like</fullName>
    </submittedName>
</protein>
<dbReference type="InterPro" id="IPR006201">
    <property type="entry name" value="Neur_channel"/>
</dbReference>
<dbReference type="SUPFAM" id="SSF90112">
    <property type="entry name" value="Neurotransmitter-gated ion-channel transmembrane pore"/>
    <property type="match status" value="1"/>
</dbReference>
<gene>
    <name evidence="4" type="primary">LOC108863994</name>
</gene>
<dbReference type="GO" id="GO:0016020">
    <property type="term" value="C:membrane"/>
    <property type="evidence" value="ECO:0007669"/>
    <property type="project" value="UniProtKB-SubCell"/>
</dbReference>
<keyword evidence="2" id="KW-0812">Transmembrane</keyword>
<accession>A0AAJ7P9U5</accession>
<dbReference type="GO" id="GO:0004888">
    <property type="term" value="F:transmembrane signaling receptor activity"/>
    <property type="evidence" value="ECO:0007669"/>
    <property type="project" value="InterPro"/>
</dbReference>
<evidence type="ECO:0000256" key="1">
    <source>
        <dbReference type="ARBA" id="ARBA00004141"/>
    </source>
</evidence>